<evidence type="ECO:0000256" key="1">
    <source>
        <dbReference type="ARBA" id="ARBA00010518"/>
    </source>
</evidence>
<dbReference type="PANTHER" id="PTHR11707:SF28">
    <property type="entry name" value="60 KDA LYSOPHOSPHOLIPASE"/>
    <property type="match status" value="1"/>
</dbReference>
<dbReference type="GO" id="GO:0004067">
    <property type="term" value="F:asparaginase activity"/>
    <property type="evidence" value="ECO:0007669"/>
    <property type="project" value="UniProtKB-UniRule"/>
</dbReference>
<dbReference type="SUPFAM" id="SSF53774">
    <property type="entry name" value="Glutaminase/Asparaginase"/>
    <property type="match status" value="1"/>
</dbReference>
<dbReference type="GO" id="GO:0006528">
    <property type="term" value="P:asparagine metabolic process"/>
    <property type="evidence" value="ECO:0007669"/>
    <property type="project" value="InterPro"/>
</dbReference>
<evidence type="ECO:0000256" key="4">
    <source>
        <dbReference type="PIRSR" id="PIRSR001220-2"/>
    </source>
</evidence>
<feature type="binding site" evidence="4">
    <location>
        <begin position="89"/>
        <end position="90"/>
    </location>
    <ligand>
        <name>substrate</name>
    </ligand>
</feature>
<dbReference type="Pfam" id="PF17763">
    <property type="entry name" value="Asparaginase_C"/>
    <property type="match status" value="1"/>
</dbReference>
<protein>
    <submittedName>
        <fullName evidence="8">Asparaginase</fullName>
    </submittedName>
</protein>
<dbReference type="AlphaFoldDB" id="A0A848GBE2"/>
<dbReference type="InterPro" id="IPR040919">
    <property type="entry name" value="Asparaginase_C"/>
</dbReference>
<feature type="active site" description="O-isoaspartyl threonine intermediate" evidence="3">
    <location>
        <position position="10"/>
    </location>
</feature>
<feature type="active site" evidence="5">
    <location>
        <position position="89"/>
    </location>
</feature>
<dbReference type="InterPro" id="IPR036152">
    <property type="entry name" value="Asp/glu_Ase-like_sf"/>
</dbReference>
<dbReference type="InterPro" id="IPR006034">
    <property type="entry name" value="Asparaginase/glutaminase-like"/>
</dbReference>
<name>A0A848GBE2_9RHOO</name>
<keyword evidence="2" id="KW-0378">Hydrolase</keyword>
<feature type="binding site" evidence="4">
    <location>
        <position position="56"/>
    </location>
    <ligand>
        <name>substrate</name>
    </ligand>
</feature>
<dbReference type="PRINTS" id="PR00139">
    <property type="entry name" value="ASNGLNASE"/>
</dbReference>
<dbReference type="PROSITE" id="PS00917">
    <property type="entry name" value="ASN_GLN_ASE_2"/>
    <property type="match status" value="1"/>
</dbReference>
<evidence type="ECO:0000313" key="8">
    <source>
        <dbReference type="EMBL" id="NML28879.1"/>
    </source>
</evidence>
<evidence type="ECO:0000256" key="5">
    <source>
        <dbReference type="PROSITE-ProRule" id="PRU10100"/>
    </source>
</evidence>
<dbReference type="Gene3D" id="3.40.50.40">
    <property type="match status" value="1"/>
</dbReference>
<organism evidence="8 9">
    <name type="scientific">Zoogloea dura</name>
    <dbReference type="NCBI Taxonomy" id="2728840"/>
    <lineage>
        <taxon>Bacteria</taxon>
        <taxon>Pseudomonadati</taxon>
        <taxon>Pseudomonadota</taxon>
        <taxon>Betaproteobacteria</taxon>
        <taxon>Rhodocyclales</taxon>
        <taxon>Zoogloeaceae</taxon>
        <taxon>Zoogloea</taxon>
    </lineage>
</organism>
<evidence type="ECO:0000259" key="6">
    <source>
        <dbReference type="Pfam" id="PF00710"/>
    </source>
</evidence>
<comment type="similarity">
    <text evidence="1">Belongs to the asparaginase 1 family.</text>
</comment>
<reference evidence="8 9" key="1">
    <citation type="submission" date="2020-04" db="EMBL/GenBank/DDBJ databases">
        <title>Zoogloea sp. G-4-1-14 isolated from soil.</title>
        <authorList>
            <person name="Dahal R.H."/>
        </authorList>
    </citation>
    <scope>NUCLEOTIDE SEQUENCE [LARGE SCALE GENOMIC DNA]</scope>
    <source>
        <strain evidence="8 9">G-4-1-14</strain>
    </source>
</reference>
<dbReference type="PIRSF" id="PIRSF001220">
    <property type="entry name" value="L-ASNase_gatD"/>
    <property type="match status" value="1"/>
</dbReference>
<dbReference type="PANTHER" id="PTHR11707">
    <property type="entry name" value="L-ASPARAGINASE"/>
    <property type="match status" value="1"/>
</dbReference>
<gene>
    <name evidence="8" type="ORF">HHL15_24300</name>
</gene>
<dbReference type="EMBL" id="JABBGA010000039">
    <property type="protein sequence ID" value="NML28879.1"/>
    <property type="molecule type" value="Genomic_DNA"/>
</dbReference>
<evidence type="ECO:0000313" key="9">
    <source>
        <dbReference type="Proteomes" id="UP000580043"/>
    </source>
</evidence>
<dbReference type="InterPro" id="IPR004550">
    <property type="entry name" value="AsnASE_II"/>
</dbReference>
<comment type="caution">
    <text evidence="8">The sequence shown here is derived from an EMBL/GenBank/DDBJ whole genome shotgun (WGS) entry which is preliminary data.</text>
</comment>
<accession>A0A848GBE2</accession>
<keyword evidence="9" id="KW-1185">Reference proteome</keyword>
<feature type="domain" description="L-asparaginase N-terminal" evidence="6">
    <location>
        <begin position="2"/>
        <end position="178"/>
    </location>
</feature>
<feature type="domain" description="Asparaginase/glutaminase C-terminal" evidence="7">
    <location>
        <begin position="197"/>
        <end position="302"/>
    </location>
</feature>
<evidence type="ECO:0000256" key="3">
    <source>
        <dbReference type="PIRSR" id="PIRSR001220-1"/>
    </source>
</evidence>
<dbReference type="CDD" id="cd08964">
    <property type="entry name" value="L-asparaginase_II"/>
    <property type="match status" value="1"/>
</dbReference>
<dbReference type="InterPro" id="IPR027475">
    <property type="entry name" value="Asparaginase/glutaminase_AS2"/>
</dbReference>
<dbReference type="PROSITE" id="PS51732">
    <property type="entry name" value="ASN_GLN_ASE_3"/>
    <property type="match status" value="1"/>
</dbReference>
<proteinExistence type="inferred from homology"/>
<dbReference type="FunFam" id="3.40.50.1170:FF:000001">
    <property type="entry name" value="L-asparaginase 2"/>
    <property type="match status" value="1"/>
</dbReference>
<dbReference type="RefSeq" id="WP_169148394.1">
    <property type="nucleotide sequence ID" value="NZ_JABBGA010000039.1"/>
</dbReference>
<evidence type="ECO:0000259" key="7">
    <source>
        <dbReference type="Pfam" id="PF17763"/>
    </source>
</evidence>
<dbReference type="InterPro" id="IPR037152">
    <property type="entry name" value="L-asparaginase_N_sf"/>
</dbReference>
<dbReference type="InterPro" id="IPR027473">
    <property type="entry name" value="L-asparaginase_C"/>
</dbReference>
<dbReference type="Proteomes" id="UP000580043">
    <property type="component" value="Unassembled WGS sequence"/>
</dbReference>
<dbReference type="SMART" id="SM00870">
    <property type="entry name" value="Asparaginase"/>
    <property type="match status" value="1"/>
</dbReference>
<dbReference type="PIRSF" id="PIRSF500176">
    <property type="entry name" value="L_ASNase"/>
    <property type="match status" value="1"/>
</dbReference>
<dbReference type="Gene3D" id="3.40.50.1170">
    <property type="entry name" value="L-asparaginase, N-terminal domain"/>
    <property type="match status" value="1"/>
</dbReference>
<evidence type="ECO:0000256" key="2">
    <source>
        <dbReference type="ARBA" id="ARBA00022801"/>
    </source>
</evidence>
<dbReference type="InterPro" id="IPR027474">
    <property type="entry name" value="L-asparaginase_N"/>
</dbReference>
<dbReference type="Pfam" id="PF00710">
    <property type="entry name" value="Asparaginase"/>
    <property type="match status" value="1"/>
</dbReference>
<sequence>MIRILATGGTIAGTADAASGGKRYKAAALPVDQLLGHMAGLDGLSVDAEQVLSLDSKDMRPADWLVLLAATRRALRDPGVSGVVILHGTDTMEESAYFLHLTLPLGKPVILTGAMRPADHPAADGPANVHAALALAATPGQGQHGVQVCMNRQAFAARQVLKARSSGLDAFDSLPGQPGAIPSAGRFAALQVDALPDVFVLPGYAGAPPELIDACVAAGARGLVLALSGHGSVPTAWEAALTRAQASGVAILRASRCAGPVIRNANADDDGRGWLTAGDLPPAKARIALMLALAAGWSRQEMIDGLAQL</sequence>
<dbReference type="SFLD" id="SFLDS00057">
    <property type="entry name" value="Glutaminase/Asparaginase"/>
    <property type="match status" value="1"/>
</dbReference>